<evidence type="ECO:0000313" key="2">
    <source>
        <dbReference type="Proteomes" id="UP001064048"/>
    </source>
</evidence>
<proteinExistence type="predicted"/>
<organism evidence="1 2">
    <name type="scientific">Choristoneura fumiferana</name>
    <name type="common">Spruce budworm moth</name>
    <name type="synonym">Archips fumiferana</name>
    <dbReference type="NCBI Taxonomy" id="7141"/>
    <lineage>
        <taxon>Eukaryota</taxon>
        <taxon>Metazoa</taxon>
        <taxon>Ecdysozoa</taxon>
        <taxon>Arthropoda</taxon>
        <taxon>Hexapoda</taxon>
        <taxon>Insecta</taxon>
        <taxon>Pterygota</taxon>
        <taxon>Neoptera</taxon>
        <taxon>Endopterygota</taxon>
        <taxon>Lepidoptera</taxon>
        <taxon>Glossata</taxon>
        <taxon>Ditrysia</taxon>
        <taxon>Tortricoidea</taxon>
        <taxon>Tortricidae</taxon>
        <taxon>Tortricinae</taxon>
        <taxon>Choristoneura</taxon>
    </lineage>
</organism>
<protein>
    <submittedName>
        <fullName evidence="1">Uncharacterized protein</fullName>
    </submittedName>
</protein>
<gene>
    <name evidence="1" type="ORF">MSG28_003442</name>
</gene>
<keyword evidence="2" id="KW-1185">Reference proteome</keyword>
<sequence>MLKILTFVSIILKKVRRHVFLHVTPMQTGVCVACFGTLTSATPNLSSAARNPNRSSVFKQNETESPALFHWEDYSVLATMLIVSCAIGVFYAYFGEKQTTSDDFLLGGSSMGTFPMALSLAASFVTAIELLGNPAEMYIGGAQFWMICVAFVLVVPITSHLYLPVFMRLRLTSCYEYLEVRFCKSIRVYASILYMLQMILYTAVAVYAPALALSDVTGLNTYLAVTLVYVVCIFYASQGGMKAVIMTDTFQSAVLIGSLAVVLGMGAARVGGLDAVWEHARRTERLHFFDMDPNPTVRHSFWSVVVGGTMYWTSMFCTNQASVQKYLSVERIAQARVALWVSAVGLIVVYSINFVTGAVLAAHYADCDPIQARVINASDRLLPLYVVRQLGDARGVPGFFVAGIFAASLGTVASTLNSLAAIACQDLASGLLGFRIPENKGAVVGIQFLINKIAKWVCLGCGAVSFALIFAVERLGPVLQLALSFNGMVGGVTLGLFTLGMLFPWANAKGAVAGGTVGLLVVLAACGGAQLSALVPRRLPASVAGCPAAYNLTDAFAVHPAHNQDEAVFWLFRVSYLWYSGLGCMATLLVGLVVSVITGATDPSQVPIDLLSPPVVTFLNALPRKAKSVLRIPVRLGSERSRRSSSVRPPSITDNKDTRRRRRLSEMAGGVFYSDAGTLTYGHDNLALGSDIDKHTITSDWNPVQVAITYSTAQAAFATPALVRGALNLTAMSEWKQLITEWLSEYATLQENEMKSYAAEHEHNHEIATAIFNLFYREEDEPTGSKEKDDEVQYEQMLEDVCIQLFSFYRSKEVELQRFTLQFVPTLIYTYLSSVAQGSKKSLRCIETLLIGLYNFEVVDETGKPRVVSFRLPSLAQSSIYHEPLSLGPQFLTESALRRWEDCNTKLVTWGPLSQVEVINAQNRPKVMAALYFVYNRHMSLLPKLALRHFCIATSRIVTQGFHKKIGTSSPSNKNTPRIPVSSNLLLEMVEGAYFAMFNEFYTLALQAVKDIDQRAQYELFPDVMLVTSAVMNSLKNNPTGQPSDGPMGISVALSPATTTVTMSKSMITNASFRTKKLPDDIPIQAGQVVPTESTDMLTSITEEGETDAPIQRGSGIRSSKPKLGSFPVLGKKGKDGKDKSSTSTEKKVTLKESSKGIWNSLSGGGDTVEAQQKTGAADSVDANGSIKDDKISMTSAHNSTENSDTRSQVTTDSLDIEATPRFAAMQVSSV</sequence>
<comment type="caution">
    <text evidence="1">The sequence shown here is derived from an EMBL/GenBank/DDBJ whole genome shotgun (WGS) entry which is preliminary data.</text>
</comment>
<dbReference type="Proteomes" id="UP001064048">
    <property type="component" value="Chromosome 5"/>
</dbReference>
<reference evidence="1 2" key="1">
    <citation type="journal article" date="2022" name="Genome Biol. Evol.">
        <title>The Spruce Budworm Genome: Reconstructing the Evolutionary History of Antifreeze Proteins.</title>
        <authorList>
            <person name="Beliveau C."/>
            <person name="Gagne P."/>
            <person name="Picq S."/>
            <person name="Vernygora O."/>
            <person name="Keeling C.I."/>
            <person name="Pinkney K."/>
            <person name="Doucet D."/>
            <person name="Wen F."/>
            <person name="Johnston J.S."/>
            <person name="Maaroufi H."/>
            <person name="Boyle B."/>
            <person name="Laroche J."/>
            <person name="Dewar K."/>
            <person name="Juretic N."/>
            <person name="Blackburn G."/>
            <person name="Nisole A."/>
            <person name="Brunet B."/>
            <person name="Brandao M."/>
            <person name="Lumley L."/>
            <person name="Duan J."/>
            <person name="Quan G."/>
            <person name="Lucarotti C.J."/>
            <person name="Roe A.D."/>
            <person name="Sperling F.A.H."/>
            <person name="Levesque R.C."/>
            <person name="Cusson M."/>
        </authorList>
    </citation>
    <scope>NUCLEOTIDE SEQUENCE [LARGE SCALE GENOMIC DNA]</scope>
    <source>
        <strain evidence="1">Glfc:IPQL:Cfum</strain>
    </source>
</reference>
<accession>A0ACC0KET6</accession>
<name>A0ACC0KET6_CHOFU</name>
<evidence type="ECO:0000313" key="1">
    <source>
        <dbReference type="EMBL" id="KAI8435004.1"/>
    </source>
</evidence>
<dbReference type="EMBL" id="CM046105">
    <property type="protein sequence ID" value="KAI8435004.1"/>
    <property type="molecule type" value="Genomic_DNA"/>
</dbReference>